<sequence length="686" mass="79711">MWKSNFFYGGREFCFKKYGLTTHYHPEFIHTLCSIPATVKDRSLDTINTDWMGIRFFLTVIQKERLPLYEYLSIDNSSSKLDFGGSSEWQNALSVVRDHIDAKNVSNSNKANYLSGALFFIGKLSEKNYVPRLPSVRGFKRSPSKVKTVVDTPLSESARQNILEVASDTNFDEIQTVYQHILLELTDIDVPDGFHTLGIAAKVEWVLSRRLGKVRVAIDKRIKEQLEVRKEGLLAIRKYRYLNSLFDQFFSFNKSTDGRVNLAGIELKNLTYNEYRCGLLSWFWYRNKGIQFKNHNQLYIRATKLFNTLRKREFLPLDRYGWSDTWFANRLGLTSDMYTPCMLLLIFDNFMNVSNARTIPINGISINSDGLPSSITWFKNRADSWLFKTVSNELEISSADVFKHVKRATRRYREYCVENNHKDQQDFLFLSYYSSKKSKEGVVRPLNPASQTFTEHGTEFLRVVGESRWTMTPDMLRNSLLLLSGFKGGVEKINEDAQHSNNRTSTIYHNRPAARAVFHEEMREFKEWLQTLITLNIDDAPLKLGIDPSRYEAHKSQIMASRFGGLFCKDPLAGVQDGTKKGEVCNKIARCLLCKNKKNLFVESVDNITHLLQWHEALEYAVDRKLIDPNQNINWYFWFRFIEEMIARLQDNRVSKLRNNALISAAKTRMSELNNPYLKIDFKEVS</sequence>
<organism evidence="1 2">
    <name type="scientific">Vibrio diabolicus</name>
    <dbReference type="NCBI Taxonomy" id="50719"/>
    <lineage>
        <taxon>Bacteria</taxon>
        <taxon>Pseudomonadati</taxon>
        <taxon>Pseudomonadota</taxon>
        <taxon>Gammaproteobacteria</taxon>
        <taxon>Vibrionales</taxon>
        <taxon>Vibrionaceae</taxon>
        <taxon>Vibrio</taxon>
        <taxon>Vibrio diabolicus subgroup</taxon>
    </lineage>
</organism>
<gene>
    <name evidence="1" type="ORF">JOS67_03215</name>
</gene>
<reference evidence="1 2" key="1">
    <citation type="submission" date="2021-01" db="EMBL/GenBank/DDBJ databases">
        <title>Characterization of a novel blaVMB-2- harboring plasmid in Vibrio diabolicus.</title>
        <authorList>
            <person name="Liu M."/>
        </authorList>
    </citation>
    <scope>NUCLEOTIDE SEQUENCE [LARGE SCALE GENOMIC DNA]</scope>
    <source>
        <strain evidence="1 2">SLV18</strain>
    </source>
</reference>
<proteinExistence type="predicted"/>
<dbReference type="AlphaFoldDB" id="A0AA92LVF7"/>
<dbReference type="EMBL" id="CP069195">
    <property type="protein sequence ID" value="QRG83340.1"/>
    <property type="molecule type" value="Genomic_DNA"/>
</dbReference>
<evidence type="ECO:0000313" key="1">
    <source>
        <dbReference type="EMBL" id="QRG83340.1"/>
    </source>
</evidence>
<accession>A0AA92LVF7</accession>
<dbReference type="RefSeq" id="WP_203346915.1">
    <property type="nucleotide sequence ID" value="NZ_CP069195.1"/>
</dbReference>
<dbReference type="Proteomes" id="UP000596337">
    <property type="component" value="Chromosome 1"/>
</dbReference>
<evidence type="ECO:0000313" key="2">
    <source>
        <dbReference type="Proteomes" id="UP000596337"/>
    </source>
</evidence>
<protein>
    <submittedName>
        <fullName evidence="1">Uncharacterized protein</fullName>
    </submittedName>
</protein>
<name>A0AA92LVF7_9VIBR</name>